<sequence length="368" mass="38782">MTSTPHPPLTARLQMLALNRLRSPVRAARAARRRAARMAEPLHRSVARLDGVTNRFRARSEHLSVLDGQTLNLAAVLPGHERAAGAHLEFTSGRERVAALARVVPGPDGRDRVEATVRLRLGRAAEEGSAADGGTDDRGGTAPGEVRLAPGRWDLRLVAVYPERTARVALALPDGAPPDAPPHDGEPPPRTSPAGPLPACPQTRARFGIVRAPSGAAAITVAAPQPTAEVDAVLLRPYRAQITGELLDLPDIHALTADVALRGGGAAHRVRPTLDPGSRGIAFTVDLPVAEMAAVAGGELRWELRFHTPTHGTLRAGRADTDLHRAGAVLRVPARTVRPESGPPALVRPYYTDSGTLCIALTPLPPGA</sequence>
<dbReference type="Proteomes" id="UP000546642">
    <property type="component" value="Unassembled WGS sequence"/>
</dbReference>
<proteinExistence type="predicted"/>
<feature type="region of interest" description="Disordered" evidence="1">
    <location>
        <begin position="124"/>
        <end position="147"/>
    </location>
</feature>
<evidence type="ECO:0000313" key="2">
    <source>
        <dbReference type="EMBL" id="MBB6170172.1"/>
    </source>
</evidence>
<comment type="caution">
    <text evidence="2">The sequence shown here is derived from an EMBL/GenBank/DDBJ whole genome shotgun (WGS) entry which is preliminary data.</text>
</comment>
<evidence type="ECO:0000313" key="3">
    <source>
        <dbReference type="Proteomes" id="UP000546642"/>
    </source>
</evidence>
<keyword evidence="3" id="KW-1185">Reference proteome</keyword>
<organism evidence="2 3">
    <name type="scientific">Nocardiopsis mwathae</name>
    <dbReference type="NCBI Taxonomy" id="1472723"/>
    <lineage>
        <taxon>Bacteria</taxon>
        <taxon>Bacillati</taxon>
        <taxon>Actinomycetota</taxon>
        <taxon>Actinomycetes</taxon>
        <taxon>Streptosporangiales</taxon>
        <taxon>Nocardiopsidaceae</taxon>
        <taxon>Nocardiopsis</taxon>
    </lineage>
</organism>
<evidence type="ECO:0000256" key="1">
    <source>
        <dbReference type="SAM" id="MobiDB-lite"/>
    </source>
</evidence>
<protein>
    <submittedName>
        <fullName evidence="2">Uncharacterized protein</fullName>
    </submittedName>
</protein>
<dbReference type="AlphaFoldDB" id="A0A7W9YDK6"/>
<dbReference type="RefSeq" id="WP_184072641.1">
    <property type="nucleotide sequence ID" value="NZ_JACHDS010000001.1"/>
</dbReference>
<feature type="compositionally biased region" description="Pro residues" evidence="1">
    <location>
        <begin position="188"/>
        <end position="197"/>
    </location>
</feature>
<feature type="region of interest" description="Disordered" evidence="1">
    <location>
        <begin position="172"/>
        <end position="197"/>
    </location>
</feature>
<dbReference type="EMBL" id="JACHDS010000001">
    <property type="protein sequence ID" value="MBB6170172.1"/>
    <property type="molecule type" value="Genomic_DNA"/>
</dbReference>
<name>A0A7W9YDK6_9ACTN</name>
<accession>A0A7W9YDK6</accession>
<reference evidence="2 3" key="1">
    <citation type="submission" date="2020-08" db="EMBL/GenBank/DDBJ databases">
        <title>Sequencing the genomes of 1000 actinobacteria strains.</title>
        <authorList>
            <person name="Klenk H.-P."/>
        </authorList>
    </citation>
    <scope>NUCLEOTIDE SEQUENCE [LARGE SCALE GENOMIC DNA]</scope>
    <source>
        <strain evidence="2 3">DSM 46659</strain>
    </source>
</reference>
<gene>
    <name evidence="2" type="ORF">HNR23_000232</name>
</gene>